<keyword evidence="9" id="KW-1185">Reference proteome</keyword>
<evidence type="ECO:0000256" key="4">
    <source>
        <dbReference type="ARBA" id="ARBA00022833"/>
    </source>
</evidence>
<dbReference type="Pfam" id="PF01702">
    <property type="entry name" value="TGT"/>
    <property type="match status" value="1"/>
</dbReference>
<dbReference type="InterPro" id="IPR036511">
    <property type="entry name" value="TGT-like_sf"/>
</dbReference>
<keyword evidence="1 5" id="KW-0963">Cytoplasm</keyword>
<evidence type="ECO:0000256" key="3">
    <source>
        <dbReference type="ARBA" id="ARBA00022723"/>
    </source>
</evidence>
<comment type="cofactor">
    <cofactor evidence="5">
        <name>Zn(2+)</name>
        <dbReference type="ChEBI" id="CHEBI:29105"/>
    </cofactor>
    <text evidence="5">Binds 1 zinc ion per subunit.</text>
</comment>
<sequence>MGLETLSQLSSFSLLSPSAPSILSPRLGSLNVAGRKPQQTPHYVPITSRGTVPHIAHDVMKDHAKIDSVYVGLEDWAPARQAESLLVLQKARHESPVYKLPAAAHESPLRKFIAFPEDVALILGPRRIPPIACPTSNTENSISIMTSVGFRQLEAGQYIEAIQKLRPDIVIGLSDLVQGAKPGVKRRMKMVDRTHAYTRDATEQLYGDWVGSEAQSKTLYFAPVLPLENTQQQLYLQDLAEDLRPRISGLALYESASLSIIPEDLGDLPRLSLSEYKTPHDILKDISLGADLVTIPFLSAASDGGIALDFTFPAPASSSGSSTSSCTSPQRPLAFDMWSPSYTTDLSPITVDCQCYTCTKHHRAYIRHLLSAKEMLAWTLLQIHNFHTMDLFFAGIRNSIEKGTFDEDIATFARVYESELPQQTGTGPRLRGYQLPSAGPGQPRPNPRAYGRLDDAVEKYAESLSSVATPDAGADEMQARGFAEKK</sequence>
<dbReference type="InterPro" id="IPR028592">
    <property type="entry name" value="QTRTD1"/>
</dbReference>
<dbReference type="GO" id="GO:0005737">
    <property type="term" value="C:cytoplasm"/>
    <property type="evidence" value="ECO:0007669"/>
    <property type="project" value="UniProtKB-SubCell"/>
</dbReference>
<dbReference type="NCBIfam" id="TIGR00449">
    <property type="entry name" value="tgt_general"/>
    <property type="match status" value="1"/>
</dbReference>
<comment type="similarity">
    <text evidence="5">Belongs to the queuine tRNA-ribosyltransferase family. QTRT2 subfamily.</text>
</comment>
<accession>V5HRX5</accession>
<gene>
    <name evidence="8" type="ORF">PVAR5_0727</name>
</gene>
<evidence type="ECO:0000313" key="8">
    <source>
        <dbReference type="EMBL" id="GAD92140.1"/>
    </source>
</evidence>
<dbReference type="AlphaFoldDB" id="V5HRX5"/>
<feature type="domain" description="tRNA-guanine(15) transglycosylase-like" evidence="7">
    <location>
        <begin position="25"/>
        <end position="417"/>
    </location>
</feature>
<dbReference type="eggNOG" id="KOG3909">
    <property type="taxonomic scope" value="Eukaryota"/>
</dbReference>
<organism evidence="8 9">
    <name type="scientific">Byssochlamys spectabilis (strain No. 5 / NBRC 109023)</name>
    <name type="common">Paecilomyces variotii</name>
    <dbReference type="NCBI Taxonomy" id="1356009"/>
    <lineage>
        <taxon>Eukaryota</taxon>
        <taxon>Fungi</taxon>
        <taxon>Dikarya</taxon>
        <taxon>Ascomycota</taxon>
        <taxon>Pezizomycotina</taxon>
        <taxon>Eurotiomycetes</taxon>
        <taxon>Eurotiomycetidae</taxon>
        <taxon>Eurotiales</taxon>
        <taxon>Thermoascaceae</taxon>
        <taxon>Paecilomyces</taxon>
    </lineage>
</organism>
<dbReference type="Gene3D" id="3.20.20.105">
    <property type="entry name" value="Queuine tRNA-ribosyltransferase-like"/>
    <property type="match status" value="1"/>
</dbReference>
<evidence type="ECO:0000256" key="5">
    <source>
        <dbReference type="HAMAP-Rule" id="MF_03043"/>
    </source>
</evidence>
<dbReference type="InterPro" id="IPR050852">
    <property type="entry name" value="Queuine_tRNA-ribosyltrfase"/>
</dbReference>
<name>V5HRX5_BYSSN</name>
<dbReference type="InParanoid" id="V5HRX5"/>
<feature type="compositionally biased region" description="Basic and acidic residues" evidence="6">
    <location>
        <begin position="451"/>
        <end position="461"/>
    </location>
</feature>
<evidence type="ECO:0000256" key="6">
    <source>
        <dbReference type="SAM" id="MobiDB-lite"/>
    </source>
</evidence>
<comment type="caution">
    <text evidence="8">The sequence shown here is derived from an EMBL/GenBank/DDBJ whole genome shotgun (WGS) entry which is preliminary data.</text>
</comment>
<dbReference type="HAMAP" id="MF_03043">
    <property type="entry name" value="QTRT2"/>
    <property type="match status" value="1"/>
</dbReference>
<evidence type="ECO:0000313" key="9">
    <source>
        <dbReference type="Proteomes" id="UP000018001"/>
    </source>
</evidence>
<dbReference type="EMBL" id="BAUL01000019">
    <property type="protein sequence ID" value="GAD92140.1"/>
    <property type="molecule type" value="Genomic_DNA"/>
</dbReference>
<evidence type="ECO:0000256" key="2">
    <source>
        <dbReference type="ARBA" id="ARBA00022694"/>
    </source>
</evidence>
<dbReference type="GO" id="GO:0008479">
    <property type="term" value="F:tRNA-guanosine(34) queuine transglycosylase activity"/>
    <property type="evidence" value="ECO:0007669"/>
    <property type="project" value="UniProtKB-UniRule"/>
</dbReference>
<comment type="subunit">
    <text evidence="5">Heterodimer of a catalytic subunit and an accessory subunit.</text>
</comment>
<keyword evidence="3 5" id="KW-0479">Metal-binding</keyword>
<dbReference type="HOGENOM" id="CLU_037350_1_0_1"/>
<proteinExistence type="inferred from homology"/>
<comment type="function">
    <text evidence="5">Non-catalytic subunit of the queuine tRNA-ribosyltransferase (TGT) that catalyzes the base-exchange of a guanine (G) residue with queuine (Q) at position 34 (anticodon wobble position) in tRNAs with GU(N) anticodons (tRNA-Asp, -Asn, -His and -Tyr), resulting in the hypermodified nucleoside queuosine (7-(((4,5-cis-dihydroxy-2-cyclopenten-1-yl)amino)methyl)-7-deazaguanosine).</text>
</comment>
<dbReference type="OrthoDB" id="27601at2759"/>
<reference evidence="9" key="1">
    <citation type="journal article" date="2014" name="Genome Announc.">
        <title>Draft genome sequence of the formaldehyde-resistant fungus Byssochlamys spectabilis No. 5 (anamorph Paecilomyces variotii No. 5) (NBRC109023).</title>
        <authorList>
            <person name="Oka T."/>
            <person name="Ekino K."/>
            <person name="Fukuda K."/>
            <person name="Nomura Y."/>
        </authorList>
    </citation>
    <scope>NUCLEOTIDE SEQUENCE [LARGE SCALE GENOMIC DNA]</scope>
    <source>
        <strain evidence="9">No. 5 / NBRC 109023</strain>
    </source>
</reference>
<dbReference type="PANTHER" id="PTHR46064:SF1">
    <property type="entry name" value="QUEUINE TRNA-RIBOSYLTRANSFERASE ACCESSORY SUBUNIT 2"/>
    <property type="match status" value="1"/>
</dbReference>
<dbReference type="GO" id="GO:0006400">
    <property type="term" value="P:tRNA modification"/>
    <property type="evidence" value="ECO:0007669"/>
    <property type="project" value="InterPro"/>
</dbReference>
<dbReference type="GO" id="GO:0046872">
    <property type="term" value="F:metal ion binding"/>
    <property type="evidence" value="ECO:0007669"/>
    <property type="project" value="UniProtKB-KW"/>
</dbReference>
<feature type="region of interest" description="Disordered" evidence="6">
    <location>
        <begin position="420"/>
        <end position="486"/>
    </location>
</feature>
<feature type="binding site" evidence="5">
    <location>
        <position position="353"/>
    </location>
    <ligand>
        <name>Zn(2+)</name>
        <dbReference type="ChEBI" id="CHEBI:29105"/>
    </ligand>
</feature>
<dbReference type="SUPFAM" id="SSF51713">
    <property type="entry name" value="tRNA-guanine transglycosylase"/>
    <property type="match status" value="1"/>
</dbReference>
<protein>
    <recommendedName>
        <fullName evidence="5">Queuine tRNA-ribosyltransferase accessory subunit 2</fullName>
    </recommendedName>
    <alternativeName>
        <fullName evidence="5">Queuine tRNA-ribosyltransferase domain-containing protein 1</fullName>
    </alternativeName>
</protein>
<dbReference type="InterPro" id="IPR002616">
    <property type="entry name" value="tRNA_ribo_trans-like"/>
</dbReference>
<dbReference type="PANTHER" id="PTHR46064">
    <property type="entry name" value="QUEUINE TRNA-RIBOSYLTRANSFERASE ACCESSORY SUBUNIT 2"/>
    <property type="match status" value="1"/>
</dbReference>
<keyword evidence="4 5" id="KW-0862">Zinc</keyword>
<evidence type="ECO:0000256" key="1">
    <source>
        <dbReference type="ARBA" id="ARBA00022490"/>
    </source>
</evidence>
<evidence type="ECO:0000259" key="7">
    <source>
        <dbReference type="Pfam" id="PF01702"/>
    </source>
</evidence>
<dbReference type="Proteomes" id="UP000018001">
    <property type="component" value="Unassembled WGS sequence"/>
</dbReference>
<feature type="binding site" evidence="5">
    <location>
        <position position="384"/>
    </location>
    <ligand>
        <name>Zn(2+)</name>
        <dbReference type="ChEBI" id="CHEBI:29105"/>
    </ligand>
</feature>
<keyword evidence="2 5" id="KW-0819">tRNA processing</keyword>
<dbReference type="FunFam" id="3.20.20.105:FF:000007">
    <property type="entry name" value="Queuine tRNA-ribosyltransferase accessory subunit 2"/>
    <property type="match status" value="1"/>
</dbReference>
<feature type="binding site" evidence="5">
    <location>
        <position position="355"/>
    </location>
    <ligand>
        <name>Zn(2+)</name>
        <dbReference type="ChEBI" id="CHEBI:29105"/>
    </ligand>
</feature>
<comment type="subcellular location">
    <subcellularLocation>
        <location evidence="5">Cytoplasm</location>
    </subcellularLocation>
</comment>
<feature type="binding site" evidence="5">
    <location>
        <position position="358"/>
    </location>
    <ligand>
        <name>Zn(2+)</name>
        <dbReference type="ChEBI" id="CHEBI:29105"/>
    </ligand>
</feature>